<comment type="subcellular location">
    <subcellularLocation>
        <location evidence="1">Membrane</location>
        <topology evidence="1">Multi-pass membrane protein</topology>
    </subcellularLocation>
</comment>
<keyword evidence="4 5" id="KW-0472">Membrane</keyword>
<dbReference type="EMBL" id="JBAMIC010000001">
    <property type="protein sequence ID" value="KAK7114369.1"/>
    <property type="molecule type" value="Genomic_DNA"/>
</dbReference>
<dbReference type="InterPro" id="IPR006201">
    <property type="entry name" value="Neur_channel"/>
</dbReference>
<evidence type="ECO:0000256" key="3">
    <source>
        <dbReference type="ARBA" id="ARBA00022989"/>
    </source>
</evidence>
<dbReference type="InterPro" id="IPR006202">
    <property type="entry name" value="Neur_chan_lig-bd"/>
</dbReference>
<evidence type="ECO:0000259" key="8">
    <source>
        <dbReference type="Pfam" id="PF02932"/>
    </source>
</evidence>
<dbReference type="Pfam" id="PF02931">
    <property type="entry name" value="Neur_chan_LBD"/>
    <property type="match status" value="1"/>
</dbReference>
<evidence type="ECO:0000256" key="5">
    <source>
        <dbReference type="RuleBase" id="RU000687"/>
    </source>
</evidence>
<keyword evidence="5" id="KW-0406">Ion transport</keyword>
<organism evidence="9 10">
    <name type="scientific">Littorina saxatilis</name>
    <dbReference type="NCBI Taxonomy" id="31220"/>
    <lineage>
        <taxon>Eukaryota</taxon>
        <taxon>Metazoa</taxon>
        <taxon>Spiralia</taxon>
        <taxon>Lophotrochozoa</taxon>
        <taxon>Mollusca</taxon>
        <taxon>Gastropoda</taxon>
        <taxon>Caenogastropoda</taxon>
        <taxon>Littorinimorpha</taxon>
        <taxon>Littorinoidea</taxon>
        <taxon>Littorinidae</taxon>
        <taxon>Littorina</taxon>
    </lineage>
</organism>
<dbReference type="InterPro" id="IPR018000">
    <property type="entry name" value="Neurotransmitter_ion_chnl_CS"/>
</dbReference>
<dbReference type="PANTHER" id="PTHR18945">
    <property type="entry name" value="NEUROTRANSMITTER GATED ION CHANNEL"/>
    <property type="match status" value="1"/>
</dbReference>
<evidence type="ECO:0000256" key="6">
    <source>
        <dbReference type="SAM" id="MobiDB-lite"/>
    </source>
</evidence>
<comment type="similarity">
    <text evidence="5">Belongs to the ligand-gated ion channel (TC 1.A.9) family.</text>
</comment>
<gene>
    <name evidence="9" type="ORF">V1264_000439</name>
</gene>
<evidence type="ECO:0000313" key="9">
    <source>
        <dbReference type="EMBL" id="KAK7114369.1"/>
    </source>
</evidence>
<feature type="transmembrane region" description="Helical" evidence="5">
    <location>
        <begin position="293"/>
        <end position="321"/>
    </location>
</feature>
<dbReference type="InterPro" id="IPR036734">
    <property type="entry name" value="Neur_chan_lig-bd_sf"/>
</dbReference>
<keyword evidence="10" id="KW-1185">Reference proteome</keyword>
<dbReference type="PROSITE" id="PS00236">
    <property type="entry name" value="NEUROTR_ION_CHANNEL"/>
    <property type="match status" value="1"/>
</dbReference>
<dbReference type="FunFam" id="2.70.170.10:FF:000028">
    <property type="entry name" value="AcetylCholine Receptor"/>
    <property type="match status" value="1"/>
</dbReference>
<keyword evidence="3 5" id="KW-1133">Transmembrane helix</keyword>
<dbReference type="PRINTS" id="PR00252">
    <property type="entry name" value="NRIONCHANNEL"/>
</dbReference>
<evidence type="ECO:0000256" key="2">
    <source>
        <dbReference type="ARBA" id="ARBA00022692"/>
    </source>
</evidence>
<dbReference type="Proteomes" id="UP001374579">
    <property type="component" value="Unassembled WGS sequence"/>
</dbReference>
<feature type="chain" id="PRO_5042664658" evidence="5">
    <location>
        <begin position="17"/>
        <end position="457"/>
    </location>
</feature>
<dbReference type="SUPFAM" id="SSF63712">
    <property type="entry name" value="Nicotinic receptor ligand binding domain-like"/>
    <property type="match status" value="1"/>
</dbReference>
<accession>A0AAN9C089</accession>
<name>A0AAN9C089_9CAEN</name>
<proteinExistence type="inferred from homology"/>
<keyword evidence="2 5" id="KW-0812">Transmembrane</keyword>
<protein>
    <submittedName>
        <fullName evidence="9">Uncharacterized protein</fullName>
    </submittedName>
</protein>
<feature type="transmembrane region" description="Helical" evidence="5">
    <location>
        <begin position="267"/>
        <end position="287"/>
    </location>
</feature>
<feature type="compositionally biased region" description="Basic and acidic residues" evidence="6">
    <location>
        <begin position="386"/>
        <end position="412"/>
    </location>
</feature>
<dbReference type="GO" id="GO:0016020">
    <property type="term" value="C:membrane"/>
    <property type="evidence" value="ECO:0007669"/>
    <property type="project" value="UniProtKB-SubCell"/>
</dbReference>
<dbReference type="InterPro" id="IPR006029">
    <property type="entry name" value="Neurotrans-gated_channel_TM"/>
</dbReference>
<feature type="domain" description="Neurotransmitter-gated ion-channel transmembrane" evidence="8">
    <location>
        <begin position="240"/>
        <end position="324"/>
    </location>
</feature>
<feature type="transmembrane region" description="Helical" evidence="5">
    <location>
        <begin position="433"/>
        <end position="454"/>
    </location>
</feature>
<feature type="signal peptide" evidence="5">
    <location>
        <begin position="1"/>
        <end position="16"/>
    </location>
</feature>
<evidence type="ECO:0000313" key="10">
    <source>
        <dbReference type="Proteomes" id="UP001374579"/>
    </source>
</evidence>
<keyword evidence="5" id="KW-0407">Ion channel</keyword>
<dbReference type="Gene3D" id="1.20.58.390">
    <property type="entry name" value="Neurotransmitter-gated ion-channel transmembrane domain"/>
    <property type="match status" value="1"/>
</dbReference>
<dbReference type="InterPro" id="IPR038050">
    <property type="entry name" value="Neuro_actylchol_rec"/>
</dbReference>
<keyword evidence="5" id="KW-0732">Signal</keyword>
<reference evidence="9 10" key="1">
    <citation type="submission" date="2024-02" db="EMBL/GenBank/DDBJ databases">
        <title>Chromosome-scale genome assembly of the rough periwinkle Littorina saxatilis.</title>
        <authorList>
            <person name="De Jode A."/>
            <person name="Faria R."/>
            <person name="Formenti G."/>
            <person name="Sims Y."/>
            <person name="Smith T.P."/>
            <person name="Tracey A."/>
            <person name="Wood J.M.D."/>
            <person name="Zagrodzka Z.B."/>
            <person name="Johannesson K."/>
            <person name="Butlin R.K."/>
            <person name="Leder E.H."/>
        </authorList>
    </citation>
    <scope>NUCLEOTIDE SEQUENCE [LARGE SCALE GENOMIC DNA]</scope>
    <source>
        <strain evidence="9">Snail1</strain>
        <tissue evidence="9">Muscle</tissue>
    </source>
</reference>
<evidence type="ECO:0000256" key="1">
    <source>
        <dbReference type="ARBA" id="ARBA00004141"/>
    </source>
</evidence>
<sequence>MAKVFILLLFFAKCQAEVFSNGSALYQLHTDLFKGYLPHVRPVKNVTTVTEVKVTVYILAIEELDLRHQTLSQSIFMDLTWRDEFLSWDPQDYAGLSKIYIQQKHLWIPDLIFGPRAAEQSTKLGQDKMLLTMSNEGQVTWSPSLVLRTACEVDVTVYPYDTQTCAWSLYPWVLTDDSVVLKPDPTTNGFSKKDFSKSVEWDLLHSETSLCDLEEEDKIYSCIKFDYIMRRRSMFLSLTVIVPTLLLAMLSALVFALPAESGEKVSLAMTLMLTFVFLLSFVINVLPQSSLHISLFVTFLVFLCTCSALSLVLAIIVLSFYHRPDCVPLTPSAVRFVRCVRGWRECCRVGGKRSRLQPRVCPMKLKSTKEPALREGVDVPRNGVFRPEDSLPDMKGRHEKKDRVRSADEHGDGAGSASPEMTWRDVAEACDYLFLRVFVIGIVIVCSAGCAYLLSDS</sequence>
<dbReference type="SUPFAM" id="SSF90112">
    <property type="entry name" value="Neurotransmitter-gated ion-channel transmembrane pore"/>
    <property type="match status" value="1"/>
</dbReference>
<feature type="region of interest" description="Disordered" evidence="6">
    <location>
        <begin position="379"/>
        <end position="419"/>
    </location>
</feature>
<dbReference type="GO" id="GO:0005230">
    <property type="term" value="F:extracellular ligand-gated monoatomic ion channel activity"/>
    <property type="evidence" value="ECO:0007669"/>
    <property type="project" value="InterPro"/>
</dbReference>
<dbReference type="Pfam" id="PF02932">
    <property type="entry name" value="Neur_chan_memb"/>
    <property type="match status" value="1"/>
</dbReference>
<keyword evidence="5" id="KW-0813">Transport</keyword>
<evidence type="ECO:0000259" key="7">
    <source>
        <dbReference type="Pfam" id="PF02931"/>
    </source>
</evidence>
<dbReference type="CDD" id="cd19051">
    <property type="entry name" value="LGIC_TM_cation"/>
    <property type="match status" value="1"/>
</dbReference>
<dbReference type="Gene3D" id="2.70.170.10">
    <property type="entry name" value="Neurotransmitter-gated ion-channel ligand-binding domain"/>
    <property type="match status" value="1"/>
</dbReference>
<dbReference type="GO" id="GO:0004888">
    <property type="term" value="F:transmembrane signaling receptor activity"/>
    <property type="evidence" value="ECO:0007669"/>
    <property type="project" value="InterPro"/>
</dbReference>
<feature type="domain" description="Neurotransmitter-gated ion-channel ligand-binding" evidence="7">
    <location>
        <begin position="27"/>
        <end position="232"/>
    </location>
</feature>
<dbReference type="InterPro" id="IPR036719">
    <property type="entry name" value="Neuro-gated_channel_TM_sf"/>
</dbReference>
<comment type="caution">
    <text evidence="9">The sequence shown here is derived from an EMBL/GenBank/DDBJ whole genome shotgun (WGS) entry which is preliminary data.</text>
</comment>
<dbReference type="CDD" id="cd18989">
    <property type="entry name" value="LGIC_ECD_cation"/>
    <property type="match status" value="1"/>
</dbReference>
<dbReference type="AlphaFoldDB" id="A0AAN9C089"/>
<evidence type="ECO:0000256" key="4">
    <source>
        <dbReference type="ARBA" id="ARBA00023136"/>
    </source>
</evidence>
<feature type="transmembrane region" description="Helical" evidence="5">
    <location>
        <begin position="234"/>
        <end position="255"/>
    </location>
</feature>